<gene>
    <name evidence="4" type="ORF">CU097_000747</name>
</gene>
<dbReference type="InterPro" id="IPR059073">
    <property type="entry name" value="TRMT11_N"/>
</dbReference>
<proteinExistence type="predicted"/>
<evidence type="ECO:0000256" key="1">
    <source>
        <dbReference type="ARBA" id="ARBA00022603"/>
    </source>
</evidence>
<organism evidence="4 5">
    <name type="scientific">Rhizopus azygosporus</name>
    <name type="common">Rhizopus microsporus var. azygosporus</name>
    <dbReference type="NCBI Taxonomy" id="86630"/>
    <lineage>
        <taxon>Eukaryota</taxon>
        <taxon>Fungi</taxon>
        <taxon>Fungi incertae sedis</taxon>
        <taxon>Mucoromycota</taxon>
        <taxon>Mucoromycotina</taxon>
        <taxon>Mucoromycetes</taxon>
        <taxon>Mucorales</taxon>
        <taxon>Mucorineae</taxon>
        <taxon>Rhizopodaceae</taxon>
        <taxon>Rhizopus</taxon>
    </lineage>
</organism>
<protein>
    <recommendedName>
        <fullName evidence="3">tRNA (guanine(10)-N(2))-methyltransferase TRMT11 N-terminal domain-containing protein</fullName>
    </recommendedName>
</protein>
<dbReference type="Proteomes" id="UP000252139">
    <property type="component" value="Unassembled WGS sequence"/>
</dbReference>
<feature type="domain" description="tRNA (guanine(10)-N(2))-methyltransferase TRMT11 N-terminal" evidence="3">
    <location>
        <begin position="3"/>
        <end position="89"/>
    </location>
</feature>
<dbReference type="GO" id="GO:0032259">
    <property type="term" value="P:methylation"/>
    <property type="evidence" value="ECO:0007669"/>
    <property type="project" value="UniProtKB-KW"/>
</dbReference>
<dbReference type="PANTHER" id="PTHR13370:SF3">
    <property type="entry name" value="TRNA (GUANINE(10)-N2)-METHYLTRANSFERASE HOMOLOG"/>
    <property type="match status" value="1"/>
</dbReference>
<evidence type="ECO:0000256" key="2">
    <source>
        <dbReference type="ARBA" id="ARBA00022679"/>
    </source>
</evidence>
<evidence type="ECO:0000313" key="5">
    <source>
        <dbReference type="Proteomes" id="UP000252139"/>
    </source>
</evidence>
<dbReference type="GO" id="GO:0008168">
    <property type="term" value="F:methyltransferase activity"/>
    <property type="evidence" value="ECO:0007669"/>
    <property type="project" value="UniProtKB-KW"/>
</dbReference>
<accession>A0A367ITD3</accession>
<keyword evidence="5" id="KW-1185">Reference proteome</keyword>
<dbReference type="OrthoDB" id="333024at2759"/>
<reference evidence="4 5" key="1">
    <citation type="journal article" date="2018" name="G3 (Bethesda)">
        <title>Phylogenetic and Phylogenomic Definition of Rhizopus Species.</title>
        <authorList>
            <person name="Gryganskyi A.P."/>
            <person name="Golan J."/>
            <person name="Dolatabadi S."/>
            <person name="Mondo S."/>
            <person name="Robb S."/>
            <person name="Idnurm A."/>
            <person name="Muszewska A."/>
            <person name="Steczkiewicz K."/>
            <person name="Masonjones S."/>
            <person name="Liao H.L."/>
            <person name="Gajdeczka M.T."/>
            <person name="Anike F."/>
            <person name="Vuek A."/>
            <person name="Anishchenko I.M."/>
            <person name="Voigt K."/>
            <person name="de Hoog G.S."/>
            <person name="Smith M.E."/>
            <person name="Heitman J."/>
            <person name="Vilgalys R."/>
            <person name="Stajich J.E."/>
        </authorList>
    </citation>
    <scope>NUCLEOTIDE SEQUENCE [LARGE SCALE GENOMIC DNA]</scope>
    <source>
        <strain evidence="4 5">CBS 357.93</strain>
    </source>
</reference>
<feature type="non-terminal residue" evidence="4">
    <location>
        <position position="90"/>
    </location>
</feature>
<evidence type="ECO:0000259" key="3">
    <source>
        <dbReference type="Pfam" id="PF25904"/>
    </source>
</evidence>
<dbReference type="Pfam" id="PF25904">
    <property type="entry name" value="Tmrp11_N"/>
    <property type="match status" value="1"/>
</dbReference>
<dbReference type="EMBL" id="PJQL01003666">
    <property type="protein sequence ID" value="RCH80928.1"/>
    <property type="molecule type" value="Genomic_DNA"/>
</dbReference>
<keyword evidence="2" id="KW-0808">Transferase</keyword>
<dbReference type="PANTHER" id="PTHR13370">
    <property type="entry name" value="RNA METHYLASE-RELATED"/>
    <property type="match status" value="1"/>
</dbReference>
<dbReference type="GO" id="GO:0005737">
    <property type="term" value="C:cytoplasm"/>
    <property type="evidence" value="ECO:0007669"/>
    <property type="project" value="TreeGrafter"/>
</dbReference>
<name>A0A367ITD3_RHIAZ</name>
<dbReference type="STRING" id="86630.A0A367ITD3"/>
<evidence type="ECO:0000313" key="4">
    <source>
        <dbReference type="EMBL" id="RCH80928.1"/>
    </source>
</evidence>
<sequence>MPSFLVQFAQFHEEFRLPELLALAKLENVDIKYEPDNYKLNNPFFKVELDSVQDAQKLVKRAILIKHIFELWGEGSTYEELHAQVKKTSD</sequence>
<dbReference type="AlphaFoldDB" id="A0A367ITD3"/>
<comment type="caution">
    <text evidence="4">The sequence shown here is derived from an EMBL/GenBank/DDBJ whole genome shotgun (WGS) entry which is preliminary data.</text>
</comment>
<keyword evidence="1" id="KW-0489">Methyltransferase</keyword>